<dbReference type="PANTHER" id="PTHR34390">
    <property type="entry name" value="UPF0442 PROTEIN YJJB-RELATED"/>
    <property type="match status" value="1"/>
</dbReference>
<feature type="transmembrane region" description="Helical" evidence="8">
    <location>
        <begin position="237"/>
        <end position="258"/>
    </location>
</feature>
<comment type="caution">
    <text evidence="11">The sequence shown here is derived from an EMBL/GenBank/DDBJ whole genome shotgun (WGS) entry which is preliminary data.</text>
</comment>
<keyword evidence="4 8" id="KW-1133">Transmembrane helix</keyword>
<feature type="transmembrane region" description="Helical" evidence="8">
    <location>
        <begin position="179"/>
        <end position="198"/>
    </location>
</feature>
<comment type="similarity">
    <text evidence="6">Belongs to the ThrE exporter (TC 2.A.79) family.</text>
</comment>
<dbReference type="RefSeq" id="WP_345264992.1">
    <property type="nucleotide sequence ID" value="NZ_BAABIM010000002.1"/>
</dbReference>
<dbReference type="Proteomes" id="UP001500621">
    <property type="component" value="Unassembled WGS sequence"/>
</dbReference>
<feature type="transmembrane region" description="Helical" evidence="8">
    <location>
        <begin position="204"/>
        <end position="225"/>
    </location>
</feature>
<accession>A0ABP8W604</accession>
<dbReference type="EMBL" id="BAABIM010000002">
    <property type="protein sequence ID" value="GAA4681516.1"/>
    <property type="molecule type" value="Genomic_DNA"/>
</dbReference>
<sequence length="453" mass="46803">MRPLVDPQEVAPTLDLCLRVGEILMSNGAGAADVTATMRSLAFHRGLRGAELDVTFTSLSMSWQDPGTDDPPVVMLRQVKQRDIDYEDLTRVDHLVRDVLADRTTLREARAEAARIASSGHQTARAAITVAWGVMCAGIAIMLGGDPLVVAVASVTAMVIDRLQLAMGRRRLPAFYQQVAGGGVATLMAIGAVTLGLADGLSLMVTANIVMLLSGIGLMGALQDALSGFYVTSSARLLEAMLATAGIIGGVSGGLAVAEIAGIEVGRFVPGRTAALDTLTLMAVGAGVAAAAFAVASYAPWRVVPAIGLIAAGATLLSQAPLLAGFPRAWSVGVAALGIGLVSYGVAGRFRVPPLVVVVSAIVPLLPGLTIYRGLSLLTESSGDFRGVLALVVAASTALALAAGVILGEYLAQPLKREARRLEGRLSGPRLVGPLRERTRTRSRRPGADPDAP</sequence>
<comment type="subcellular location">
    <subcellularLocation>
        <location evidence="1">Cell membrane</location>
        <topology evidence="1">Multi-pass membrane protein</topology>
    </subcellularLocation>
</comment>
<evidence type="ECO:0000256" key="4">
    <source>
        <dbReference type="ARBA" id="ARBA00022989"/>
    </source>
</evidence>
<organism evidence="11 12">
    <name type="scientific">Nocardioides nanhaiensis</name>
    <dbReference type="NCBI Taxonomy" id="1476871"/>
    <lineage>
        <taxon>Bacteria</taxon>
        <taxon>Bacillati</taxon>
        <taxon>Actinomycetota</taxon>
        <taxon>Actinomycetes</taxon>
        <taxon>Propionibacteriales</taxon>
        <taxon>Nocardioidaceae</taxon>
        <taxon>Nocardioides</taxon>
    </lineage>
</organism>
<protein>
    <submittedName>
        <fullName evidence="11">Threonine/serine exporter family protein</fullName>
    </submittedName>
</protein>
<feature type="transmembrane region" description="Helical" evidence="8">
    <location>
        <begin position="329"/>
        <end position="347"/>
    </location>
</feature>
<dbReference type="InterPro" id="IPR024528">
    <property type="entry name" value="ThrE_2"/>
</dbReference>
<evidence type="ECO:0000313" key="12">
    <source>
        <dbReference type="Proteomes" id="UP001500621"/>
    </source>
</evidence>
<feature type="domain" description="Threonine/serine exporter-like N-terminal" evidence="9">
    <location>
        <begin position="15"/>
        <end position="257"/>
    </location>
</feature>
<reference evidence="12" key="1">
    <citation type="journal article" date="2019" name="Int. J. Syst. Evol. Microbiol.">
        <title>The Global Catalogue of Microorganisms (GCM) 10K type strain sequencing project: providing services to taxonomists for standard genome sequencing and annotation.</title>
        <authorList>
            <consortium name="The Broad Institute Genomics Platform"/>
            <consortium name="The Broad Institute Genome Sequencing Center for Infectious Disease"/>
            <person name="Wu L."/>
            <person name="Ma J."/>
        </authorList>
    </citation>
    <scope>NUCLEOTIDE SEQUENCE [LARGE SCALE GENOMIC DNA]</scope>
    <source>
        <strain evidence="12">JCM 18127</strain>
    </source>
</reference>
<dbReference type="InterPro" id="IPR050539">
    <property type="entry name" value="ThrE_Dicarb/AminoAcid_Exp"/>
</dbReference>
<evidence type="ECO:0000256" key="8">
    <source>
        <dbReference type="SAM" id="Phobius"/>
    </source>
</evidence>
<evidence type="ECO:0000259" key="10">
    <source>
        <dbReference type="Pfam" id="PF12821"/>
    </source>
</evidence>
<feature type="domain" description="Threonine/Serine exporter ThrE" evidence="10">
    <location>
        <begin position="284"/>
        <end position="409"/>
    </location>
</feature>
<dbReference type="Pfam" id="PF12821">
    <property type="entry name" value="ThrE_2"/>
    <property type="match status" value="1"/>
</dbReference>
<feature type="transmembrane region" description="Helical" evidence="8">
    <location>
        <begin position="124"/>
        <end position="142"/>
    </location>
</feature>
<keyword evidence="5 8" id="KW-0472">Membrane</keyword>
<gene>
    <name evidence="11" type="ORF">GCM10023226_18370</name>
</gene>
<feature type="transmembrane region" description="Helical" evidence="8">
    <location>
        <begin position="278"/>
        <end position="296"/>
    </location>
</feature>
<feature type="region of interest" description="Disordered" evidence="7">
    <location>
        <begin position="429"/>
        <end position="453"/>
    </location>
</feature>
<feature type="transmembrane region" description="Helical" evidence="8">
    <location>
        <begin position="354"/>
        <end position="375"/>
    </location>
</feature>
<feature type="transmembrane region" description="Helical" evidence="8">
    <location>
        <begin position="303"/>
        <end position="323"/>
    </location>
</feature>
<evidence type="ECO:0000259" key="9">
    <source>
        <dbReference type="Pfam" id="PF06738"/>
    </source>
</evidence>
<evidence type="ECO:0000256" key="5">
    <source>
        <dbReference type="ARBA" id="ARBA00023136"/>
    </source>
</evidence>
<feature type="transmembrane region" description="Helical" evidence="8">
    <location>
        <begin position="387"/>
        <end position="412"/>
    </location>
</feature>
<name>A0ABP8W604_9ACTN</name>
<evidence type="ECO:0000256" key="1">
    <source>
        <dbReference type="ARBA" id="ARBA00004651"/>
    </source>
</evidence>
<keyword evidence="12" id="KW-1185">Reference proteome</keyword>
<evidence type="ECO:0000313" key="11">
    <source>
        <dbReference type="EMBL" id="GAA4681516.1"/>
    </source>
</evidence>
<dbReference type="Pfam" id="PF06738">
    <property type="entry name" value="ThrE"/>
    <property type="match status" value="1"/>
</dbReference>
<evidence type="ECO:0000256" key="2">
    <source>
        <dbReference type="ARBA" id="ARBA00022475"/>
    </source>
</evidence>
<keyword evidence="3 8" id="KW-0812">Transmembrane</keyword>
<proteinExistence type="inferred from homology"/>
<keyword evidence="2" id="KW-1003">Cell membrane</keyword>
<dbReference type="PANTHER" id="PTHR34390:SF2">
    <property type="entry name" value="SUCCINATE TRANSPORTER SUBUNIT YJJP-RELATED"/>
    <property type="match status" value="1"/>
</dbReference>
<evidence type="ECO:0000256" key="3">
    <source>
        <dbReference type="ARBA" id="ARBA00022692"/>
    </source>
</evidence>
<dbReference type="InterPro" id="IPR010619">
    <property type="entry name" value="ThrE-like_N"/>
</dbReference>
<evidence type="ECO:0000256" key="6">
    <source>
        <dbReference type="ARBA" id="ARBA00034125"/>
    </source>
</evidence>
<evidence type="ECO:0000256" key="7">
    <source>
        <dbReference type="SAM" id="MobiDB-lite"/>
    </source>
</evidence>